<dbReference type="PANTHER" id="PTHR43434">
    <property type="entry name" value="PHOSPHOGLYCOLATE PHOSPHATASE"/>
    <property type="match status" value="1"/>
</dbReference>
<proteinExistence type="predicted"/>
<reference evidence="1 2" key="1">
    <citation type="journal article" date="2019" name="Int. J. Syst. Evol. Microbiol.">
        <title>The Global Catalogue of Microorganisms (GCM) 10K type strain sequencing project: providing services to taxonomists for standard genome sequencing and annotation.</title>
        <authorList>
            <consortium name="The Broad Institute Genomics Platform"/>
            <consortium name="The Broad Institute Genome Sequencing Center for Infectious Disease"/>
            <person name="Wu L."/>
            <person name="Ma J."/>
        </authorList>
    </citation>
    <scope>NUCLEOTIDE SEQUENCE [LARGE SCALE GENOMIC DNA]</scope>
    <source>
        <strain evidence="1 2">JCM 13581</strain>
    </source>
</reference>
<dbReference type="SFLD" id="SFLDS00003">
    <property type="entry name" value="Haloacid_Dehalogenase"/>
    <property type="match status" value="1"/>
</dbReference>
<dbReference type="InterPro" id="IPR050155">
    <property type="entry name" value="HAD-like_hydrolase_sf"/>
</dbReference>
<dbReference type="EMBL" id="BAAAMJ010000046">
    <property type="protein sequence ID" value="GAA1926802.1"/>
    <property type="molecule type" value="Genomic_DNA"/>
</dbReference>
<sequence length="221" mass="23321">MPRLLLWDIDHTLIETRGVGRALSAAAFEQVTGMPMREQAAIDGITESVIFRETAKLHGLETSRADFERFAQALSEEHVANARELRERGAALPGAAAALEALHAAGARQTVVTGNVRAVAETKLHVFGLGSRIDWEAGAYGEDADLRPDLVALALRRAATVSADAVLIGDTPADVEGGHAHGVHVIAVATGRSSAEALREAGADIVLDDLADTERLLALVK</sequence>
<gene>
    <name evidence="1" type="ORF">GCM10009716_38570</name>
</gene>
<dbReference type="SUPFAM" id="SSF56784">
    <property type="entry name" value="HAD-like"/>
    <property type="match status" value="1"/>
</dbReference>
<evidence type="ECO:0000313" key="1">
    <source>
        <dbReference type="EMBL" id="GAA1926802.1"/>
    </source>
</evidence>
<dbReference type="Pfam" id="PF12710">
    <property type="entry name" value="HAD"/>
    <property type="match status" value="1"/>
</dbReference>
<accession>A0ABN2PPH9</accession>
<dbReference type="PANTHER" id="PTHR43434:SF1">
    <property type="entry name" value="PHOSPHOGLYCOLATE PHOSPHATASE"/>
    <property type="match status" value="1"/>
</dbReference>
<protein>
    <submittedName>
        <fullName evidence="1">Haloacid dehalogenase-like hydrolase</fullName>
    </submittedName>
</protein>
<organism evidence="1 2">
    <name type="scientific">Streptomyces sodiiphilus</name>
    <dbReference type="NCBI Taxonomy" id="226217"/>
    <lineage>
        <taxon>Bacteria</taxon>
        <taxon>Bacillati</taxon>
        <taxon>Actinomycetota</taxon>
        <taxon>Actinomycetes</taxon>
        <taxon>Kitasatosporales</taxon>
        <taxon>Streptomycetaceae</taxon>
        <taxon>Streptomyces</taxon>
    </lineage>
</organism>
<evidence type="ECO:0000313" key="2">
    <source>
        <dbReference type="Proteomes" id="UP001501303"/>
    </source>
</evidence>
<dbReference type="SFLD" id="SFLDG01129">
    <property type="entry name" value="C1.5:_HAD__Beta-PGM__Phosphata"/>
    <property type="match status" value="1"/>
</dbReference>
<name>A0ABN2PPH9_9ACTN</name>
<keyword evidence="2" id="KW-1185">Reference proteome</keyword>
<dbReference type="RefSeq" id="WP_344264111.1">
    <property type="nucleotide sequence ID" value="NZ_BAAAMJ010000046.1"/>
</dbReference>
<dbReference type="Gene3D" id="1.10.150.240">
    <property type="entry name" value="Putative phosphatase, domain 2"/>
    <property type="match status" value="1"/>
</dbReference>
<dbReference type="InterPro" id="IPR023214">
    <property type="entry name" value="HAD_sf"/>
</dbReference>
<dbReference type="InterPro" id="IPR023198">
    <property type="entry name" value="PGP-like_dom2"/>
</dbReference>
<dbReference type="Gene3D" id="3.40.50.1000">
    <property type="entry name" value="HAD superfamily/HAD-like"/>
    <property type="match status" value="1"/>
</dbReference>
<dbReference type="InterPro" id="IPR036412">
    <property type="entry name" value="HAD-like_sf"/>
</dbReference>
<comment type="caution">
    <text evidence="1">The sequence shown here is derived from an EMBL/GenBank/DDBJ whole genome shotgun (WGS) entry which is preliminary data.</text>
</comment>
<dbReference type="Proteomes" id="UP001501303">
    <property type="component" value="Unassembled WGS sequence"/>
</dbReference>